<comment type="caution">
    <text evidence="1">The sequence shown here is derived from an EMBL/GenBank/DDBJ whole genome shotgun (WGS) entry which is preliminary data.</text>
</comment>
<organism evidence="1 2">
    <name type="scientific">Striga asiatica</name>
    <name type="common">Asiatic witchweed</name>
    <name type="synonym">Buchnera asiatica</name>
    <dbReference type="NCBI Taxonomy" id="4170"/>
    <lineage>
        <taxon>Eukaryota</taxon>
        <taxon>Viridiplantae</taxon>
        <taxon>Streptophyta</taxon>
        <taxon>Embryophyta</taxon>
        <taxon>Tracheophyta</taxon>
        <taxon>Spermatophyta</taxon>
        <taxon>Magnoliopsida</taxon>
        <taxon>eudicotyledons</taxon>
        <taxon>Gunneridae</taxon>
        <taxon>Pentapetalae</taxon>
        <taxon>asterids</taxon>
        <taxon>lamiids</taxon>
        <taxon>Lamiales</taxon>
        <taxon>Orobanchaceae</taxon>
        <taxon>Buchnereae</taxon>
        <taxon>Striga</taxon>
    </lineage>
</organism>
<reference evidence="2" key="1">
    <citation type="journal article" date="2019" name="Curr. Biol.">
        <title>Genome Sequence of Striga asiatica Provides Insight into the Evolution of Plant Parasitism.</title>
        <authorList>
            <person name="Yoshida S."/>
            <person name="Kim S."/>
            <person name="Wafula E.K."/>
            <person name="Tanskanen J."/>
            <person name="Kim Y.M."/>
            <person name="Honaas L."/>
            <person name="Yang Z."/>
            <person name="Spallek T."/>
            <person name="Conn C.E."/>
            <person name="Ichihashi Y."/>
            <person name="Cheong K."/>
            <person name="Cui S."/>
            <person name="Der J.P."/>
            <person name="Gundlach H."/>
            <person name="Jiao Y."/>
            <person name="Hori C."/>
            <person name="Ishida J.K."/>
            <person name="Kasahara H."/>
            <person name="Kiba T."/>
            <person name="Kim M.S."/>
            <person name="Koo N."/>
            <person name="Laohavisit A."/>
            <person name="Lee Y.H."/>
            <person name="Lumba S."/>
            <person name="McCourt P."/>
            <person name="Mortimer J.C."/>
            <person name="Mutuku J.M."/>
            <person name="Nomura T."/>
            <person name="Sasaki-Sekimoto Y."/>
            <person name="Seto Y."/>
            <person name="Wang Y."/>
            <person name="Wakatake T."/>
            <person name="Sakakibara H."/>
            <person name="Demura T."/>
            <person name="Yamaguchi S."/>
            <person name="Yoneyama K."/>
            <person name="Manabe R.I."/>
            <person name="Nelson D.C."/>
            <person name="Schulman A.H."/>
            <person name="Timko M.P."/>
            <person name="dePamphilis C.W."/>
            <person name="Choi D."/>
            <person name="Shirasu K."/>
        </authorList>
    </citation>
    <scope>NUCLEOTIDE SEQUENCE [LARGE SCALE GENOMIC DNA]</scope>
    <source>
        <strain evidence="2">cv. UVA1</strain>
    </source>
</reference>
<dbReference type="AlphaFoldDB" id="A0A5A7QBJ3"/>
<protein>
    <submittedName>
        <fullName evidence="1">F-box/RNI-like superfamily protein</fullName>
    </submittedName>
</protein>
<name>A0A5A7QBJ3_STRAF</name>
<proteinExistence type="predicted"/>
<evidence type="ECO:0000313" key="1">
    <source>
        <dbReference type="EMBL" id="GER42580.1"/>
    </source>
</evidence>
<keyword evidence="2" id="KW-1185">Reference proteome</keyword>
<sequence length="289" mass="32497">MVVPLQTGNPHPYRLSFEFLRFNLTSSSTSFVASSAVMSSLSLLPIRIWSMKRGACIVETRDVATTDLDGDEVFPGLWIRWRLLIGGLDKNLEQYYSQPLRETPSQERTYYLRNFQETTFGLCSLQPVTPSSRRRRRLDCAPPHTSFFPLSSIYVGPFAAFDSTVHCRCVASPVSRLVSVTVTSRRLRSHRVVLHLHPSNHHRLLRCRIASVSRLASLPSSTISSVRCRIAFPSSITAASPHIQPPLRRLVSDHRCVSSAPSAAVTPFLHPSSHRPVKWKKNAAVLRQK</sequence>
<evidence type="ECO:0000313" key="2">
    <source>
        <dbReference type="Proteomes" id="UP000325081"/>
    </source>
</evidence>
<gene>
    <name evidence="1" type="ORF">STAS_19376</name>
</gene>
<dbReference type="Proteomes" id="UP000325081">
    <property type="component" value="Unassembled WGS sequence"/>
</dbReference>
<accession>A0A5A7QBJ3</accession>
<dbReference type="EMBL" id="BKCP01006404">
    <property type="protein sequence ID" value="GER42580.1"/>
    <property type="molecule type" value="Genomic_DNA"/>
</dbReference>